<accession>A0AAD9IHF5</accession>
<dbReference type="EMBL" id="JASFZW010000006">
    <property type="protein sequence ID" value="KAK2077681.1"/>
    <property type="molecule type" value="Genomic_DNA"/>
</dbReference>
<dbReference type="AlphaFoldDB" id="A0AAD9IHF5"/>
<keyword evidence="6" id="KW-0460">Magnesium</keyword>
<comment type="caution">
    <text evidence="9">The sequence shown here is derived from an EMBL/GenBank/DDBJ whole genome shotgun (WGS) entry which is preliminary data.</text>
</comment>
<evidence type="ECO:0000256" key="7">
    <source>
        <dbReference type="ARBA" id="ARBA00023229"/>
    </source>
</evidence>
<evidence type="ECO:0000313" key="10">
    <source>
        <dbReference type="Proteomes" id="UP001255856"/>
    </source>
</evidence>
<evidence type="ECO:0000256" key="8">
    <source>
        <dbReference type="RuleBase" id="RU004466"/>
    </source>
</evidence>
<dbReference type="SFLD" id="SFLDG01017">
    <property type="entry name" value="Polyprenyl_Transferase_Like"/>
    <property type="match status" value="1"/>
</dbReference>
<dbReference type="Pfam" id="PF00348">
    <property type="entry name" value="polyprenyl_synt"/>
    <property type="match status" value="1"/>
</dbReference>
<dbReference type="Proteomes" id="UP001255856">
    <property type="component" value="Unassembled WGS sequence"/>
</dbReference>
<comment type="similarity">
    <text evidence="3 8">Belongs to the FPP/GGPP synthase family.</text>
</comment>
<dbReference type="SFLD" id="SFLDS00005">
    <property type="entry name" value="Isoprenoid_Synthase_Type_I"/>
    <property type="match status" value="1"/>
</dbReference>
<evidence type="ECO:0000256" key="5">
    <source>
        <dbReference type="ARBA" id="ARBA00022723"/>
    </source>
</evidence>
<dbReference type="PANTHER" id="PTHR43281">
    <property type="entry name" value="FARNESYL DIPHOSPHATE SYNTHASE"/>
    <property type="match status" value="1"/>
</dbReference>
<dbReference type="InterPro" id="IPR033749">
    <property type="entry name" value="Polyprenyl_synt_CS"/>
</dbReference>
<dbReference type="InterPro" id="IPR053378">
    <property type="entry name" value="Prenyl_diphosphate_synthase"/>
</dbReference>
<dbReference type="GO" id="GO:0005737">
    <property type="term" value="C:cytoplasm"/>
    <property type="evidence" value="ECO:0007669"/>
    <property type="project" value="UniProtKB-ARBA"/>
</dbReference>
<dbReference type="NCBIfam" id="NF045485">
    <property type="entry name" value="FPPsyn"/>
    <property type="match status" value="1"/>
</dbReference>
<name>A0AAD9IHF5_PROWI</name>
<dbReference type="GO" id="GO:0008299">
    <property type="term" value="P:isoprenoid biosynthetic process"/>
    <property type="evidence" value="ECO:0007669"/>
    <property type="project" value="UniProtKB-KW"/>
</dbReference>
<comment type="pathway">
    <text evidence="2">Isoprenoid biosynthesis.</text>
</comment>
<dbReference type="FunFam" id="1.10.600.10:FF:000001">
    <property type="entry name" value="Geranylgeranyl diphosphate synthase"/>
    <property type="match status" value="1"/>
</dbReference>
<evidence type="ECO:0000256" key="6">
    <source>
        <dbReference type="ARBA" id="ARBA00022842"/>
    </source>
</evidence>
<dbReference type="SUPFAM" id="SSF48576">
    <property type="entry name" value="Terpenoid synthases"/>
    <property type="match status" value="1"/>
</dbReference>
<proteinExistence type="inferred from homology"/>
<dbReference type="InterPro" id="IPR000092">
    <property type="entry name" value="Polyprenyl_synt"/>
</dbReference>
<keyword evidence="5" id="KW-0479">Metal-binding</keyword>
<sequence>MRVPFVSAGSEPQRRPLSQKPRAFQFERYVGERAKLINDALERAVPASGRPEELSEAMRYSLLAPGKRVRPVLCLAACELVGGRTEAALGAACAVEMVHTMSLIHDDLPAMDDDDYRRGRLACHKKFGENIAILAGDALLALSFEVAAARVPDGVSPDRVLLAVREIARATGLAGLAGGQAVDLLSEGAGASVDESVLRFIHEHKTGSLLEAAVVAGALLGNGDDASVARLRRYAGAVGLAFQIVDDVLDVTASSEQLGKTAGKDSASDKATYPSLIGLEASRTRADELVAEAKAQLEGFDPDKAAPLVAIADYIRSRSS</sequence>
<reference evidence="9" key="1">
    <citation type="submission" date="2021-01" db="EMBL/GenBank/DDBJ databases">
        <authorList>
            <person name="Eckstrom K.M.E."/>
        </authorList>
    </citation>
    <scope>NUCLEOTIDE SEQUENCE</scope>
    <source>
        <strain evidence="9">UVCC 0001</strain>
    </source>
</reference>
<dbReference type="InterPro" id="IPR008949">
    <property type="entry name" value="Isoprenoid_synthase_dom_sf"/>
</dbReference>
<dbReference type="CDD" id="cd00685">
    <property type="entry name" value="Trans_IPPS_HT"/>
    <property type="match status" value="1"/>
</dbReference>
<keyword evidence="7" id="KW-0414">Isoprene biosynthesis</keyword>
<evidence type="ECO:0000256" key="1">
    <source>
        <dbReference type="ARBA" id="ARBA00001946"/>
    </source>
</evidence>
<dbReference type="PROSITE" id="PS00444">
    <property type="entry name" value="POLYPRENYL_SYNTHASE_2"/>
    <property type="match status" value="1"/>
</dbReference>
<evidence type="ECO:0000256" key="2">
    <source>
        <dbReference type="ARBA" id="ARBA00005128"/>
    </source>
</evidence>
<evidence type="ECO:0000256" key="4">
    <source>
        <dbReference type="ARBA" id="ARBA00022679"/>
    </source>
</evidence>
<keyword evidence="4 8" id="KW-0808">Transferase</keyword>
<organism evidence="9 10">
    <name type="scientific">Prototheca wickerhamii</name>
    <dbReference type="NCBI Taxonomy" id="3111"/>
    <lineage>
        <taxon>Eukaryota</taxon>
        <taxon>Viridiplantae</taxon>
        <taxon>Chlorophyta</taxon>
        <taxon>core chlorophytes</taxon>
        <taxon>Trebouxiophyceae</taxon>
        <taxon>Chlorellales</taxon>
        <taxon>Chlorellaceae</taxon>
        <taxon>Prototheca</taxon>
    </lineage>
</organism>
<dbReference type="Gene3D" id="1.10.600.10">
    <property type="entry name" value="Farnesyl Diphosphate Synthase"/>
    <property type="match status" value="1"/>
</dbReference>
<comment type="cofactor">
    <cofactor evidence="1">
        <name>Mg(2+)</name>
        <dbReference type="ChEBI" id="CHEBI:18420"/>
    </cofactor>
</comment>
<protein>
    <submittedName>
        <fullName evidence="9">Uncharacterized protein</fullName>
    </submittedName>
</protein>
<dbReference type="GO" id="GO:0004659">
    <property type="term" value="F:prenyltransferase activity"/>
    <property type="evidence" value="ECO:0007669"/>
    <property type="project" value="InterPro"/>
</dbReference>
<evidence type="ECO:0000256" key="3">
    <source>
        <dbReference type="ARBA" id="ARBA00006706"/>
    </source>
</evidence>
<gene>
    <name evidence="9" type="ORF">QBZ16_004527</name>
</gene>
<dbReference type="PANTHER" id="PTHR43281:SF1">
    <property type="entry name" value="FARNESYL DIPHOSPHATE SYNTHASE"/>
    <property type="match status" value="1"/>
</dbReference>
<keyword evidence="10" id="KW-1185">Reference proteome</keyword>
<evidence type="ECO:0000313" key="9">
    <source>
        <dbReference type="EMBL" id="KAK2077681.1"/>
    </source>
</evidence>
<dbReference type="GO" id="GO:0046872">
    <property type="term" value="F:metal ion binding"/>
    <property type="evidence" value="ECO:0007669"/>
    <property type="project" value="UniProtKB-KW"/>
</dbReference>
<dbReference type="PROSITE" id="PS00723">
    <property type="entry name" value="POLYPRENYL_SYNTHASE_1"/>
    <property type="match status" value="1"/>
</dbReference>